<dbReference type="InterPro" id="IPR027417">
    <property type="entry name" value="P-loop_NTPase"/>
</dbReference>
<comment type="similarity">
    <text evidence="1">Belongs to the CbxX/CfxQ family.</text>
</comment>
<dbReference type="PANTHER" id="PTHR43392">
    <property type="entry name" value="AAA-TYPE ATPASE FAMILY PROTEIN / ANKYRIN REPEAT FAMILY PROTEIN"/>
    <property type="match status" value="1"/>
</dbReference>
<dbReference type="eggNOG" id="COG0464">
    <property type="taxonomic scope" value="Bacteria"/>
</dbReference>
<dbReference type="PANTHER" id="PTHR43392:SF2">
    <property type="entry name" value="AAA-TYPE ATPASE FAMILY PROTEIN _ ANKYRIN REPEAT FAMILY PROTEIN"/>
    <property type="match status" value="1"/>
</dbReference>
<dbReference type="HOGENOM" id="CLU_023990_0_0_9"/>
<dbReference type="PRINTS" id="PR00819">
    <property type="entry name" value="CBXCFQXSUPER"/>
</dbReference>
<evidence type="ECO:0000256" key="2">
    <source>
        <dbReference type="ARBA" id="ARBA00022741"/>
    </source>
</evidence>
<dbReference type="InterPro" id="IPR000641">
    <property type="entry name" value="CbxX/CfxQ"/>
</dbReference>
<dbReference type="KEGG" id="bpb:bpr_I1131"/>
<keyword evidence="2" id="KW-0547">Nucleotide-binding</keyword>
<dbReference type="Proteomes" id="UP000001299">
    <property type="component" value="Chromosome 1"/>
</dbReference>
<dbReference type="SUPFAM" id="SSF52540">
    <property type="entry name" value="P-loop containing nucleoside triphosphate hydrolases"/>
    <property type="match status" value="1"/>
</dbReference>
<organism evidence="5 6">
    <name type="scientific">Butyrivibrio proteoclasticus (strain ATCC 51982 / DSM 14932 / B316)</name>
    <name type="common">Clostridium proteoclasticum</name>
    <dbReference type="NCBI Taxonomy" id="515622"/>
    <lineage>
        <taxon>Bacteria</taxon>
        <taxon>Bacillati</taxon>
        <taxon>Bacillota</taxon>
        <taxon>Clostridia</taxon>
        <taxon>Lachnospirales</taxon>
        <taxon>Lachnospiraceae</taxon>
        <taxon>Butyrivibrio</taxon>
    </lineage>
</organism>
<dbReference type="InterPro" id="IPR003959">
    <property type="entry name" value="ATPase_AAA_core"/>
</dbReference>
<gene>
    <name evidence="5" type="ordered locus">bpr_I1131</name>
</gene>
<evidence type="ECO:0000256" key="3">
    <source>
        <dbReference type="ARBA" id="ARBA00022840"/>
    </source>
</evidence>
<dbReference type="RefSeq" id="WP_013280526.1">
    <property type="nucleotide sequence ID" value="NC_014387.1"/>
</dbReference>
<name>E0S246_BUTPB</name>
<accession>E0S246</accession>
<dbReference type="GO" id="GO:0005524">
    <property type="term" value="F:ATP binding"/>
    <property type="evidence" value="ECO:0007669"/>
    <property type="project" value="UniProtKB-KW"/>
</dbReference>
<feature type="domain" description="AAA+ ATPase" evidence="4">
    <location>
        <begin position="422"/>
        <end position="559"/>
    </location>
</feature>
<dbReference type="Pfam" id="PF00004">
    <property type="entry name" value="AAA"/>
    <property type="match status" value="1"/>
</dbReference>
<keyword evidence="3" id="KW-0067">ATP-binding</keyword>
<protein>
    <submittedName>
        <fullName evidence="5">ATPase AAA family</fullName>
    </submittedName>
</protein>
<dbReference type="Pfam" id="PF17866">
    <property type="entry name" value="AAA_lid_6"/>
    <property type="match status" value="1"/>
</dbReference>
<dbReference type="SMART" id="SM00382">
    <property type="entry name" value="AAA"/>
    <property type="match status" value="1"/>
</dbReference>
<evidence type="ECO:0000259" key="4">
    <source>
        <dbReference type="SMART" id="SM00382"/>
    </source>
</evidence>
<evidence type="ECO:0000313" key="5">
    <source>
        <dbReference type="EMBL" id="ADL33871.1"/>
    </source>
</evidence>
<dbReference type="FunFam" id="3.40.50.300:FF:000216">
    <property type="entry name" value="Type VII secretion ATPase EccA"/>
    <property type="match status" value="1"/>
</dbReference>
<dbReference type="GO" id="GO:0016887">
    <property type="term" value="F:ATP hydrolysis activity"/>
    <property type="evidence" value="ECO:0007669"/>
    <property type="project" value="InterPro"/>
</dbReference>
<dbReference type="EMBL" id="CP001810">
    <property type="protein sequence ID" value="ADL33871.1"/>
    <property type="molecule type" value="Genomic_DNA"/>
</dbReference>
<reference evidence="5 6" key="1">
    <citation type="journal article" date="2010" name="PLoS ONE">
        <title>The glycobiome of the rumen bacterium Butyrivibrio proteoclasticus B316(T) highlights adaptation to a polysaccharide-rich environment.</title>
        <authorList>
            <person name="Kelly W.J."/>
            <person name="Leahy S.C."/>
            <person name="Altermann E."/>
            <person name="Yeoman C.J."/>
            <person name="Dunne J.C."/>
            <person name="Kong Z."/>
            <person name="Pacheco D.M."/>
            <person name="Li D."/>
            <person name="Noel S.J."/>
            <person name="Moon C.D."/>
            <person name="Cookson A.L."/>
            <person name="Attwood G.T."/>
        </authorList>
    </citation>
    <scope>NUCLEOTIDE SEQUENCE [LARGE SCALE GENOMIC DNA]</scope>
    <source>
        <strain evidence="6">ATCC 51982 / DSM 14932 / B316</strain>
    </source>
</reference>
<sequence length="645" mass="74818">MMKFFKRKINYGQNNKSNKTDLIEAARSLMQDYWNTSANKIHFLVSRVTCRHIYLICMYEGNDLDINNLKTAEMIYMVKLLNLAGLENKEPNEEQEFLESSFYDFMENLRLARNIYSDLELAYNPLKIDLQQEVIPEKLFDTNIEPVEKAYSFIPSDELTRIRCSENTERDDVDRPVHYLVYSNNRKVIDEINEDLIYRLRKYKRITSRRYLEISRNNIKPRDKNNYRIGNLNNLDGGLVIVNLDDTVNDDFEVLVNSVYSEPGKYKGKYTVIFNLCEADDARVSVIKRICDFWSFVVISDGKLERAKAIKLLDQIAEENDVVLIDSYYDEILEPGKKYLRDELIAAFRKWYLNRYNIRKNYPAYTTYIINLSNVDELSCPSYHELESLIGLKNVKTLCKDIISFYQMEKLRKEKYSSLKDIGMHMVFQGNPGTAKTTVARIMARIFKEKGILSKGDLIEVGRANLVEKYVGQTAPNVKSYFEKAKGSVLFIDEAYSLADGEGKGSYGTEAINTIVQEMENNRDDVVVIFAGYKKEMKEFLKVNSGLSSRISFFVDFPDYSDDELFEILTKMAKDNHYTLADDVRSAFENYINSTVTSIGNGRFVRNAFERARIRQSSRICKLPVKQLTKELFVLSGQDFGGLHD</sequence>
<dbReference type="Gene3D" id="3.40.50.300">
    <property type="entry name" value="P-loop containing nucleotide triphosphate hydrolases"/>
    <property type="match status" value="1"/>
</dbReference>
<dbReference type="AlphaFoldDB" id="E0S246"/>
<proteinExistence type="inferred from homology"/>
<dbReference type="InterPro" id="IPR050773">
    <property type="entry name" value="CbxX/CfxQ_RuBisCO_ESX"/>
</dbReference>
<evidence type="ECO:0000256" key="1">
    <source>
        <dbReference type="ARBA" id="ARBA00010378"/>
    </source>
</evidence>
<keyword evidence="6" id="KW-1185">Reference proteome</keyword>
<dbReference type="InterPro" id="IPR041627">
    <property type="entry name" value="AAA_lid_6"/>
</dbReference>
<evidence type="ECO:0000313" key="6">
    <source>
        <dbReference type="Proteomes" id="UP000001299"/>
    </source>
</evidence>
<dbReference type="STRING" id="515622.bpr_I1131"/>
<dbReference type="Gene3D" id="1.10.8.60">
    <property type="match status" value="1"/>
</dbReference>
<dbReference type="InterPro" id="IPR003593">
    <property type="entry name" value="AAA+_ATPase"/>
</dbReference>